<dbReference type="AlphaFoldDB" id="A0A382LT69"/>
<protein>
    <submittedName>
        <fullName evidence="2">Uncharacterized protein</fullName>
    </submittedName>
</protein>
<evidence type="ECO:0000256" key="1">
    <source>
        <dbReference type="SAM" id="MobiDB-lite"/>
    </source>
</evidence>
<dbReference type="EMBL" id="UINC01089015">
    <property type="protein sequence ID" value="SVC39746.1"/>
    <property type="molecule type" value="Genomic_DNA"/>
</dbReference>
<sequence length="23" mass="2447">VPEVVSDPDPTEALLPELRLEAG</sequence>
<proteinExistence type="predicted"/>
<reference evidence="2" key="1">
    <citation type="submission" date="2018-05" db="EMBL/GenBank/DDBJ databases">
        <authorList>
            <person name="Lanie J.A."/>
            <person name="Ng W.-L."/>
            <person name="Kazmierczak K.M."/>
            <person name="Andrzejewski T.M."/>
            <person name="Davidsen T.M."/>
            <person name="Wayne K.J."/>
            <person name="Tettelin H."/>
            <person name="Glass J.I."/>
            <person name="Rusch D."/>
            <person name="Podicherti R."/>
            <person name="Tsui H.-C.T."/>
            <person name="Winkler M.E."/>
        </authorList>
    </citation>
    <scope>NUCLEOTIDE SEQUENCE</scope>
</reference>
<feature type="non-terminal residue" evidence="2">
    <location>
        <position position="1"/>
    </location>
</feature>
<feature type="region of interest" description="Disordered" evidence="1">
    <location>
        <begin position="1"/>
        <end position="23"/>
    </location>
</feature>
<name>A0A382LT69_9ZZZZ</name>
<gene>
    <name evidence="2" type="ORF">METZ01_LOCUS292600</name>
</gene>
<evidence type="ECO:0000313" key="2">
    <source>
        <dbReference type="EMBL" id="SVC39746.1"/>
    </source>
</evidence>
<organism evidence="2">
    <name type="scientific">marine metagenome</name>
    <dbReference type="NCBI Taxonomy" id="408172"/>
    <lineage>
        <taxon>unclassified sequences</taxon>
        <taxon>metagenomes</taxon>
        <taxon>ecological metagenomes</taxon>
    </lineage>
</organism>
<feature type="non-terminal residue" evidence="2">
    <location>
        <position position="23"/>
    </location>
</feature>
<accession>A0A382LT69</accession>